<dbReference type="GO" id="GO:0030170">
    <property type="term" value="F:pyridoxal phosphate binding"/>
    <property type="evidence" value="ECO:0007669"/>
    <property type="project" value="InterPro"/>
</dbReference>
<dbReference type="Gene3D" id="2.40.33.20">
    <property type="entry name" value="PK beta-barrel domain-like"/>
    <property type="match status" value="1"/>
</dbReference>
<dbReference type="Pfam" id="PF03476">
    <property type="entry name" value="MOSC_N"/>
    <property type="match status" value="1"/>
</dbReference>
<reference evidence="2" key="1">
    <citation type="submission" date="2021-06" db="EMBL/GenBank/DDBJ databases">
        <title>Sequencing of actinobacteria type strains.</title>
        <authorList>
            <person name="Nguyen G.-S."/>
            <person name="Wentzel A."/>
        </authorList>
    </citation>
    <scope>NUCLEOTIDE SEQUENCE</scope>
    <source>
        <strain evidence="2">P38-E01</strain>
    </source>
</reference>
<dbReference type="Pfam" id="PF03473">
    <property type="entry name" value="MOSC"/>
    <property type="match status" value="1"/>
</dbReference>
<dbReference type="GO" id="GO:0030151">
    <property type="term" value="F:molybdenum ion binding"/>
    <property type="evidence" value="ECO:0007669"/>
    <property type="project" value="InterPro"/>
</dbReference>
<evidence type="ECO:0000313" key="3">
    <source>
        <dbReference type="Proteomes" id="UP000694501"/>
    </source>
</evidence>
<dbReference type="InterPro" id="IPR011037">
    <property type="entry name" value="Pyrv_Knase-like_insert_dom_sf"/>
</dbReference>
<gene>
    <name evidence="2" type="ORF">JGS22_016605</name>
</gene>
<dbReference type="InterPro" id="IPR005303">
    <property type="entry name" value="MOCOS_middle"/>
</dbReference>
<evidence type="ECO:0000259" key="1">
    <source>
        <dbReference type="PROSITE" id="PS51340"/>
    </source>
</evidence>
<dbReference type="PROSITE" id="PS51340">
    <property type="entry name" value="MOSC"/>
    <property type="match status" value="1"/>
</dbReference>
<protein>
    <submittedName>
        <fullName evidence="2">MOSC domain-containing protein</fullName>
    </submittedName>
</protein>
<comment type="caution">
    <text evidence="2">The sequence shown here is derived from an EMBL/GenBank/DDBJ whole genome shotgun (WGS) entry which is preliminary data.</text>
</comment>
<dbReference type="InterPro" id="IPR005302">
    <property type="entry name" value="MoCF_Sase_C"/>
</dbReference>
<dbReference type="GO" id="GO:0003824">
    <property type="term" value="F:catalytic activity"/>
    <property type="evidence" value="ECO:0007669"/>
    <property type="project" value="InterPro"/>
</dbReference>
<dbReference type="EMBL" id="JAELVF020000001">
    <property type="protein sequence ID" value="MBU7599187.1"/>
    <property type="molecule type" value="Genomic_DNA"/>
</dbReference>
<sequence>MNESRQSPDPAPLGVLSRLWRYPVKSMAAEAVERAEVSWHGVAGDRRWAFLRRDSETNGFPYLTIRDEPRMCLYRAELTEPARPDASSVRVSTPEGTRYAVDDPELARRLGDGVRLTRLRRGMHDAMPLSLISTATVAELCRRADVPYEPQRFRPNLLVETTEDRPFAEDEWVGRTLALGSAVLRVDLHDPRCVMINTDPRTSETTPAVLRALTDRRAQAGVYASVVTPGSVATGEKLFLN</sequence>
<dbReference type="Proteomes" id="UP000694501">
    <property type="component" value="Unassembled WGS sequence"/>
</dbReference>
<evidence type="ECO:0000313" key="2">
    <source>
        <dbReference type="EMBL" id="MBU7599187.1"/>
    </source>
</evidence>
<organism evidence="2 3">
    <name type="scientific">Streptomyces tardus</name>
    <dbReference type="NCBI Taxonomy" id="2780544"/>
    <lineage>
        <taxon>Bacteria</taxon>
        <taxon>Bacillati</taxon>
        <taxon>Actinomycetota</taxon>
        <taxon>Actinomycetes</taxon>
        <taxon>Kitasatosporales</taxon>
        <taxon>Streptomycetaceae</taxon>
        <taxon>Streptomyces</taxon>
    </lineage>
</organism>
<name>A0A949JGU5_9ACTN</name>
<feature type="domain" description="MOSC" evidence="1">
    <location>
        <begin position="79"/>
        <end position="241"/>
    </location>
</feature>
<dbReference type="RefSeq" id="WP_211039405.1">
    <property type="nucleotide sequence ID" value="NZ_JAELVF020000001.1"/>
</dbReference>
<accession>A0A949JGU5</accession>
<keyword evidence="3" id="KW-1185">Reference proteome</keyword>
<proteinExistence type="predicted"/>
<dbReference type="SUPFAM" id="SSF50800">
    <property type="entry name" value="PK beta-barrel domain-like"/>
    <property type="match status" value="1"/>
</dbReference>
<dbReference type="AlphaFoldDB" id="A0A949JGU5"/>